<dbReference type="SUPFAM" id="SSF49373">
    <property type="entry name" value="Invasin/intimin cell-adhesion fragments"/>
    <property type="match status" value="1"/>
</dbReference>
<dbReference type="PROSITE" id="PS50853">
    <property type="entry name" value="FN3"/>
    <property type="match status" value="3"/>
</dbReference>
<dbReference type="CDD" id="cd00063">
    <property type="entry name" value="FN3"/>
    <property type="match status" value="3"/>
</dbReference>
<organism evidence="5 6">
    <name type="scientific">Paenibacillus urinalis</name>
    <dbReference type="NCBI Taxonomy" id="521520"/>
    <lineage>
        <taxon>Bacteria</taxon>
        <taxon>Bacillati</taxon>
        <taxon>Bacillota</taxon>
        <taxon>Bacilli</taxon>
        <taxon>Bacillales</taxon>
        <taxon>Paenibacillaceae</taxon>
        <taxon>Paenibacillus</taxon>
    </lineage>
</organism>
<dbReference type="SUPFAM" id="SSF49265">
    <property type="entry name" value="Fibronectin type III"/>
    <property type="match status" value="2"/>
</dbReference>
<evidence type="ECO:0000313" key="6">
    <source>
        <dbReference type="Proteomes" id="UP001220962"/>
    </source>
</evidence>
<dbReference type="InterPro" id="IPR008964">
    <property type="entry name" value="Invasin/intimin_cell_adhesion"/>
</dbReference>
<proteinExistence type="predicted"/>
<name>A0AAX3MZ56_9BACL</name>
<evidence type="ECO:0000259" key="3">
    <source>
        <dbReference type="PROSITE" id="PS50853"/>
    </source>
</evidence>
<dbReference type="Gene3D" id="2.60.120.200">
    <property type="match status" value="1"/>
</dbReference>
<evidence type="ECO:0000259" key="4">
    <source>
        <dbReference type="PROSITE" id="PS51272"/>
    </source>
</evidence>
<dbReference type="InterPro" id="IPR003343">
    <property type="entry name" value="Big_2"/>
</dbReference>
<feature type="domain" description="Fibronectin type-III" evidence="3">
    <location>
        <begin position="671"/>
        <end position="760"/>
    </location>
</feature>
<dbReference type="InterPro" id="IPR003961">
    <property type="entry name" value="FN3_dom"/>
</dbReference>
<feature type="domain" description="Fibronectin type-III" evidence="3">
    <location>
        <begin position="761"/>
        <end position="855"/>
    </location>
</feature>
<dbReference type="Pfam" id="PF02368">
    <property type="entry name" value="Big_2"/>
    <property type="match status" value="1"/>
</dbReference>
<feature type="domain" description="SLH" evidence="4">
    <location>
        <begin position="1231"/>
        <end position="1290"/>
    </location>
</feature>
<dbReference type="PROSITE" id="PS51272">
    <property type="entry name" value="SLH"/>
    <property type="match status" value="3"/>
</dbReference>
<dbReference type="RefSeq" id="WP_274358981.1">
    <property type="nucleotide sequence ID" value="NZ_CP118101.1"/>
</dbReference>
<dbReference type="InterPro" id="IPR013783">
    <property type="entry name" value="Ig-like_fold"/>
</dbReference>
<dbReference type="SMART" id="SM00635">
    <property type="entry name" value="BID_2"/>
    <property type="match status" value="1"/>
</dbReference>
<dbReference type="EMBL" id="CP118101">
    <property type="protein sequence ID" value="WDH81659.1"/>
    <property type="molecule type" value="Genomic_DNA"/>
</dbReference>
<dbReference type="Pfam" id="PF13385">
    <property type="entry name" value="Laminin_G_3"/>
    <property type="match status" value="1"/>
</dbReference>
<dbReference type="SUPFAM" id="SSF49899">
    <property type="entry name" value="Concanavalin A-like lectins/glucanases"/>
    <property type="match status" value="1"/>
</dbReference>
<dbReference type="InterPro" id="IPR013320">
    <property type="entry name" value="ConA-like_dom_sf"/>
</dbReference>
<evidence type="ECO:0000256" key="2">
    <source>
        <dbReference type="SAM" id="MobiDB-lite"/>
    </source>
</evidence>
<sequence>MNRKFVKIAVSTTLSVGIAVSGTGYSGSALAQVAGMGWSTDDRETVLHPIVEDTNSQTFFIASLLSGKVYNSETTGIAVMGTDSSNGTWEYYNTVTGYWYNIEKVDGGMAYILLSSSDQIRFKPNPNWHGKASIDYKLWDTTQGYNSFDKNIDTSGNSAFSAEQGSTSISVTPVNDEPYLTEADGGEYLNLNGNGKYVALPSSINSIYADSFTVEGYLKVDQFNTWMRFFESSNGPGSDNIFVGFDNKKMNFSAYNGWNGPGIGAVNNITTTEIFPQNQWVHVALVYSQYEKKAYIYWDGELKASGTADLSSIGGRLRHNHWLGKSGWGQDGYYYGGMKDVSFWSKAKSREEIISGMNAKLIGWEPGLVAHYKLEQGSPHAISTPPGKDGTIVNATHKQAEGFVGAVTTDLNRSVTRAFKVTDVDGDSLTVTVSSSNPSIVPNENVVIEGTGEERTMIITPLPDQYGRTTLTITVNDGTVQRSYDLNVIINNTITVTNVVLNKDSLDFIVGGDAETLVASVSPENASNKDIMWTSDNHSVATVDSNGVVTPVGPGTAVITVTTVNGWHTDTATVNVADKPGTPENVTAIPGDGEATVNFTAPADNGGSPITNYTVTAQPGGITASGTGSPIKVTGLDNGTAYTFTVVATNRAGDSLSSMSSASVTPIPPAPGAPTLLEPVAGNGEVTLTWNGVDEATGYKVFMSESPDAIDNEVATVTDSVYSHTITGLTNGKAYYFVLKATNTGSDSAPSLPVSATPMTVPGVPTNITATSGNRQAIITFTPPVDDGGSPITGYEVTVMPGNHKVYGTTSPITVTGLDNGTSYTFTVTAINDKGSSEHSLESEPVTPLVPVAPPSEDETNIPAPAPTPVPAPAPQKEAEILVNGKAEDIGTVSTSEQNGQSVTKVALDDQKLNDKLAGEESSSVLSITANKESDVLIGELTGQTVKNLEKMETKLEIKTANAAYILPADAIRVDEISKQFGAAALQDIRIEVKVAATNREMLKVIESAAVNGRFTLITPAVDFSVSATYGHQTIEISEFNQFVTRMIAIPDGVDVSKITTGVIVDADGSVRHVPTKVTQINSKYYALINSLTSGHSYSVIWNPIEFSDVEGHWAQAAVNNMGSRMVVDGVGSSLFNPDQNITRAEFAAIVVRGLGLGRDNQPSSFTDVAMSDWYNSAVITAAEFGLIQGFGDGTFRPNEHITREQAMVIIAKAMELTELNSTLPADTSQLDTFVDAPDASKWASMSIAKSVQAGVINGRSETKLAPKANMARAEVAAIVERLLQKSELI</sequence>
<dbReference type="Gene3D" id="2.60.40.10">
    <property type="entry name" value="Immunoglobulins"/>
    <property type="match status" value="3"/>
</dbReference>
<dbReference type="Gene3D" id="2.60.40.1080">
    <property type="match status" value="1"/>
</dbReference>
<feature type="region of interest" description="Disordered" evidence="2">
    <location>
        <begin position="835"/>
        <end position="874"/>
    </location>
</feature>
<dbReference type="PANTHER" id="PTHR13817">
    <property type="entry name" value="TITIN"/>
    <property type="match status" value="1"/>
</dbReference>
<feature type="domain" description="SLH" evidence="4">
    <location>
        <begin position="1102"/>
        <end position="1161"/>
    </location>
</feature>
<dbReference type="InterPro" id="IPR036116">
    <property type="entry name" value="FN3_sf"/>
</dbReference>
<dbReference type="Proteomes" id="UP001220962">
    <property type="component" value="Chromosome"/>
</dbReference>
<dbReference type="InterPro" id="IPR050964">
    <property type="entry name" value="Striated_Muscle_Regulatory"/>
</dbReference>
<feature type="domain" description="Fibronectin type-III" evidence="3">
    <location>
        <begin position="579"/>
        <end position="670"/>
    </location>
</feature>
<keyword evidence="1" id="KW-0677">Repeat</keyword>
<dbReference type="PANTHER" id="PTHR13817:SF73">
    <property type="entry name" value="FIBRONECTIN TYPE-III DOMAIN-CONTAINING PROTEIN"/>
    <property type="match status" value="1"/>
</dbReference>
<accession>A0AAX3MZ56</accession>
<protein>
    <submittedName>
        <fullName evidence="5">S-layer homology domain-containing protein</fullName>
    </submittedName>
</protein>
<dbReference type="SMART" id="SM00060">
    <property type="entry name" value="FN3"/>
    <property type="match status" value="3"/>
</dbReference>
<evidence type="ECO:0000313" key="5">
    <source>
        <dbReference type="EMBL" id="WDH81659.1"/>
    </source>
</evidence>
<gene>
    <name evidence="5" type="ORF">PUW23_19380</name>
</gene>
<dbReference type="Pfam" id="PF00041">
    <property type="entry name" value="fn3"/>
    <property type="match status" value="3"/>
</dbReference>
<feature type="compositionally biased region" description="Pro residues" evidence="2">
    <location>
        <begin position="864"/>
        <end position="874"/>
    </location>
</feature>
<dbReference type="Pfam" id="PF00395">
    <property type="entry name" value="SLH"/>
    <property type="match status" value="3"/>
</dbReference>
<feature type="domain" description="SLH" evidence="4">
    <location>
        <begin position="1162"/>
        <end position="1225"/>
    </location>
</feature>
<evidence type="ECO:0000256" key="1">
    <source>
        <dbReference type="ARBA" id="ARBA00022737"/>
    </source>
</evidence>
<dbReference type="InterPro" id="IPR001119">
    <property type="entry name" value="SLH_dom"/>
</dbReference>
<reference evidence="5" key="1">
    <citation type="submission" date="2023-02" db="EMBL/GenBank/DDBJ databases">
        <title>Pathogen: clinical or host-associated sample.</title>
        <authorList>
            <person name="Hergert J."/>
            <person name="Casey R."/>
            <person name="Wagner J."/>
            <person name="Young E.L."/>
            <person name="Oakeson K.F."/>
        </authorList>
    </citation>
    <scope>NUCLEOTIDE SEQUENCE</scope>
    <source>
        <strain evidence="5">2022CK-00830</strain>
    </source>
</reference>